<evidence type="ECO:0000313" key="1">
    <source>
        <dbReference type="EMBL" id="KAF3854539.1"/>
    </source>
</evidence>
<dbReference type="Proteomes" id="UP000518266">
    <property type="component" value="Unassembled WGS sequence"/>
</dbReference>
<reference evidence="1 2" key="1">
    <citation type="submission" date="2020-03" db="EMBL/GenBank/DDBJ databases">
        <title>Dissostichus mawsoni Genome sequencing and assembly.</title>
        <authorList>
            <person name="Park H."/>
        </authorList>
    </citation>
    <scope>NUCLEOTIDE SEQUENCE [LARGE SCALE GENOMIC DNA]</scope>
    <source>
        <strain evidence="1">DM0001</strain>
        <tissue evidence="1">Muscle</tissue>
    </source>
</reference>
<organism evidence="1 2">
    <name type="scientific">Dissostichus mawsoni</name>
    <name type="common">Antarctic cod</name>
    <dbReference type="NCBI Taxonomy" id="36200"/>
    <lineage>
        <taxon>Eukaryota</taxon>
        <taxon>Metazoa</taxon>
        <taxon>Chordata</taxon>
        <taxon>Craniata</taxon>
        <taxon>Vertebrata</taxon>
        <taxon>Euteleostomi</taxon>
        <taxon>Actinopterygii</taxon>
        <taxon>Neopterygii</taxon>
        <taxon>Teleostei</taxon>
        <taxon>Neoteleostei</taxon>
        <taxon>Acanthomorphata</taxon>
        <taxon>Eupercaria</taxon>
        <taxon>Perciformes</taxon>
        <taxon>Notothenioidei</taxon>
        <taxon>Nototheniidae</taxon>
        <taxon>Dissostichus</taxon>
    </lineage>
</organism>
<name>A0A7J5Z0F9_DISMA</name>
<dbReference type="OrthoDB" id="8962491at2759"/>
<dbReference type="PANTHER" id="PTHR45749:SF28">
    <property type="entry name" value="ZINC FINGER MYM-TYPE PROTEIN 1-LIKE-RELATED"/>
    <property type="match status" value="1"/>
</dbReference>
<evidence type="ECO:0000313" key="2">
    <source>
        <dbReference type="Proteomes" id="UP000518266"/>
    </source>
</evidence>
<proteinExistence type="predicted"/>
<protein>
    <recommendedName>
        <fullName evidence="3">DUF4371 domain-containing protein</fullName>
    </recommendedName>
</protein>
<dbReference type="EMBL" id="JAAKFY010000007">
    <property type="protein sequence ID" value="KAF3854539.1"/>
    <property type="molecule type" value="Genomic_DNA"/>
</dbReference>
<dbReference type="AlphaFoldDB" id="A0A7J5Z0F9"/>
<gene>
    <name evidence="1" type="ORF">F7725_022594</name>
</gene>
<keyword evidence="2" id="KW-1185">Reference proteome</keyword>
<feature type="non-terminal residue" evidence="1">
    <location>
        <position position="190"/>
    </location>
</feature>
<evidence type="ECO:0008006" key="3">
    <source>
        <dbReference type="Google" id="ProtNLM"/>
    </source>
</evidence>
<accession>A0A7J5Z0F9</accession>
<dbReference type="PANTHER" id="PTHR45749">
    <property type="match status" value="1"/>
</dbReference>
<sequence length="190" mass="21735">MLFGTEKGAWNWKGYDNLSCLTKVAQKHQNKAGHLKATVTMRTFGDTRIDPQLDEQRRRETTMHNKKNDLISAVAEVMGETIKEEINKTPFLALILDETSDVSKAAQLSCSSVCNSGVKERFVKFEDVTGKKRKDALKDLFEHHEELMMLPFSVLMATFQTWATLNLSFSLQLLTKYLRMQMCSSTSYRI</sequence>
<comment type="caution">
    <text evidence="1">The sequence shown here is derived from an EMBL/GenBank/DDBJ whole genome shotgun (WGS) entry which is preliminary data.</text>
</comment>